<evidence type="ECO:0000313" key="3">
    <source>
        <dbReference type="Proteomes" id="UP000182658"/>
    </source>
</evidence>
<dbReference type="Proteomes" id="UP000182658">
    <property type="component" value="Unassembled WGS sequence"/>
</dbReference>
<dbReference type="InParanoid" id="A0A1J7II33"/>
<keyword evidence="1" id="KW-1133">Transmembrane helix</keyword>
<organism evidence="2 3">
    <name type="scientific">Coniochaeta ligniaria NRRL 30616</name>
    <dbReference type="NCBI Taxonomy" id="1408157"/>
    <lineage>
        <taxon>Eukaryota</taxon>
        <taxon>Fungi</taxon>
        <taxon>Dikarya</taxon>
        <taxon>Ascomycota</taxon>
        <taxon>Pezizomycotina</taxon>
        <taxon>Sordariomycetes</taxon>
        <taxon>Sordariomycetidae</taxon>
        <taxon>Coniochaetales</taxon>
        <taxon>Coniochaetaceae</taxon>
        <taxon>Coniochaeta</taxon>
    </lineage>
</organism>
<dbReference type="AlphaFoldDB" id="A0A1J7II33"/>
<keyword evidence="1" id="KW-0812">Transmembrane</keyword>
<accession>A0A1J7II33</accession>
<keyword evidence="3" id="KW-1185">Reference proteome</keyword>
<evidence type="ECO:0000313" key="2">
    <source>
        <dbReference type="EMBL" id="OIW27029.1"/>
    </source>
</evidence>
<name>A0A1J7II33_9PEZI</name>
<dbReference type="EMBL" id="KV875100">
    <property type="protein sequence ID" value="OIW27029.1"/>
    <property type="molecule type" value="Genomic_DNA"/>
</dbReference>
<reference evidence="2 3" key="1">
    <citation type="submission" date="2016-10" db="EMBL/GenBank/DDBJ databases">
        <title>Draft genome sequence of Coniochaeta ligniaria NRRL30616, a lignocellulolytic fungus for bioabatement of inhibitors in plant biomass hydrolysates.</title>
        <authorList>
            <consortium name="DOE Joint Genome Institute"/>
            <person name="Jimenez D.J."/>
            <person name="Hector R.E."/>
            <person name="Riley R."/>
            <person name="Sun H."/>
            <person name="Grigoriev I.V."/>
            <person name="Van Elsas J.D."/>
            <person name="Nichols N.N."/>
        </authorList>
    </citation>
    <scope>NUCLEOTIDE SEQUENCE [LARGE SCALE GENOMIC DNA]</scope>
    <source>
        <strain evidence="2 3">NRRL 30616</strain>
    </source>
</reference>
<feature type="transmembrane region" description="Helical" evidence="1">
    <location>
        <begin position="49"/>
        <end position="67"/>
    </location>
</feature>
<protein>
    <submittedName>
        <fullName evidence="2">Uncharacterized protein</fullName>
    </submittedName>
</protein>
<keyword evidence="1" id="KW-0472">Membrane</keyword>
<dbReference type="OrthoDB" id="3501153at2759"/>
<dbReference type="PANTHER" id="PTHR35896">
    <property type="entry name" value="IG-LIKE DOMAIN-CONTAINING PROTEIN"/>
    <property type="match status" value="1"/>
</dbReference>
<dbReference type="PANTHER" id="PTHR35896:SF3">
    <property type="entry name" value="MAJOR FACILITATOR SUPERFAMILY TRANSPORTER"/>
    <property type="match status" value="1"/>
</dbReference>
<dbReference type="STRING" id="1408157.A0A1J7II33"/>
<proteinExistence type="predicted"/>
<dbReference type="InterPro" id="IPR053008">
    <property type="entry name" value="Phomopsin_biosynth_assoc"/>
</dbReference>
<sequence length="241" mass="27271">MSLAYDRLRGVDPEEQPFTDVNVGAEKQETAMTQAEAPRGSRMGKLRQLLLTVVGILCLWITLVTAWRTTLHPVPRAVRYEKRTLSCGNTTDEAQSRGCAFDLLSHNWVPPPCLDPLSESEYRDYVSSPERALGPYPYYLDQAGTQHIADEHTFALLANGPTLADQHVFTTREEHLAHCGFLLRRTHRAAQGIVRLNDENIQYWHTKHCIEELGHPNRKPLTELNEGFYIGFATCTIEEAV</sequence>
<gene>
    <name evidence="2" type="ORF">CONLIGDRAFT_683967</name>
</gene>
<evidence type="ECO:0000256" key="1">
    <source>
        <dbReference type="SAM" id="Phobius"/>
    </source>
</evidence>